<dbReference type="OrthoDB" id="5518337at2"/>
<name>A0A540W4J5_9ACTN</name>
<evidence type="ECO:0000313" key="1">
    <source>
        <dbReference type="EMBL" id="TQF03837.1"/>
    </source>
</evidence>
<accession>A0A540W4J5</accession>
<dbReference type="AlphaFoldDB" id="A0A540W4J5"/>
<protein>
    <submittedName>
        <fullName evidence="1">Uncharacterized protein</fullName>
    </submittedName>
</protein>
<gene>
    <name evidence="1" type="ORF">E6W39_18390</name>
</gene>
<keyword evidence="2" id="KW-1185">Reference proteome</keyword>
<dbReference type="Proteomes" id="UP000319103">
    <property type="component" value="Unassembled WGS sequence"/>
</dbReference>
<comment type="caution">
    <text evidence="1">The sequence shown here is derived from an EMBL/GenBank/DDBJ whole genome shotgun (WGS) entry which is preliminary data.</text>
</comment>
<proteinExistence type="predicted"/>
<dbReference type="EMBL" id="VIGB01000003">
    <property type="protein sequence ID" value="TQF03837.1"/>
    <property type="molecule type" value="Genomic_DNA"/>
</dbReference>
<reference evidence="1 2" key="1">
    <citation type="submission" date="2019-06" db="EMBL/GenBank/DDBJ databases">
        <title>Description of Kitasatospora acidophila sp. nov. isolated from pine grove soil, and reclassification of Streptomyces novaecaesareae to Kitasatospora novaeceasareae comb. nov.</title>
        <authorList>
            <person name="Kim M.J."/>
        </authorList>
    </citation>
    <scope>NUCLEOTIDE SEQUENCE [LARGE SCALE GENOMIC DNA]</scope>
    <source>
        <strain evidence="1 2">MMS16-CNU292</strain>
    </source>
</reference>
<evidence type="ECO:0000313" key="2">
    <source>
        <dbReference type="Proteomes" id="UP000319103"/>
    </source>
</evidence>
<organism evidence="1 2">
    <name type="scientific">Kitasatospora acidiphila</name>
    <dbReference type="NCBI Taxonomy" id="2567942"/>
    <lineage>
        <taxon>Bacteria</taxon>
        <taxon>Bacillati</taxon>
        <taxon>Actinomycetota</taxon>
        <taxon>Actinomycetes</taxon>
        <taxon>Kitasatosporales</taxon>
        <taxon>Streptomycetaceae</taxon>
        <taxon>Kitasatospora</taxon>
    </lineage>
</organism>
<sequence>MHDARGPASEPSAQRLLTDADIASTAGQLVTDAEIIGESAIAPERFGEIYDRHATEIHRYLARRVRTAVADGS</sequence>